<gene>
    <name evidence="4" type="ORF">FBUS_02583</name>
</gene>
<dbReference type="Gene3D" id="3.30.300.30">
    <property type="match status" value="1"/>
</dbReference>
<dbReference type="Pfam" id="PF00501">
    <property type="entry name" value="AMP-binding"/>
    <property type="match status" value="1"/>
</dbReference>
<reference evidence="4" key="1">
    <citation type="submission" date="2019-05" db="EMBL/GenBank/DDBJ databases">
        <title>Annotation for the trematode Fasciolopsis buski.</title>
        <authorList>
            <person name="Choi Y.-J."/>
        </authorList>
    </citation>
    <scope>NUCLEOTIDE SEQUENCE</scope>
    <source>
        <strain evidence="4">HT</strain>
        <tissue evidence="4">Whole worm</tissue>
    </source>
</reference>
<evidence type="ECO:0000256" key="1">
    <source>
        <dbReference type="ARBA" id="ARBA00022450"/>
    </source>
</evidence>
<dbReference type="EMBL" id="LUCM01001596">
    <property type="protein sequence ID" value="KAA0198642.1"/>
    <property type="molecule type" value="Genomic_DNA"/>
</dbReference>
<keyword evidence="4" id="KW-0436">Ligase</keyword>
<dbReference type="Gene3D" id="3.40.50.12780">
    <property type="entry name" value="N-terminal domain of ligase-like"/>
    <property type="match status" value="1"/>
</dbReference>
<keyword evidence="1" id="KW-0596">Phosphopantetheine</keyword>
<dbReference type="SUPFAM" id="SSF56801">
    <property type="entry name" value="Acetyl-CoA synthetase-like"/>
    <property type="match status" value="1"/>
</dbReference>
<dbReference type="InterPro" id="IPR045851">
    <property type="entry name" value="AMP-bd_C_sf"/>
</dbReference>
<keyword evidence="5" id="KW-1185">Reference proteome</keyword>
<evidence type="ECO:0000256" key="2">
    <source>
        <dbReference type="ARBA" id="ARBA00022553"/>
    </source>
</evidence>
<dbReference type="Proteomes" id="UP000728185">
    <property type="component" value="Unassembled WGS sequence"/>
</dbReference>
<evidence type="ECO:0000259" key="3">
    <source>
        <dbReference type="Pfam" id="PF00501"/>
    </source>
</evidence>
<dbReference type="InterPro" id="IPR042099">
    <property type="entry name" value="ANL_N_sf"/>
</dbReference>
<dbReference type="AlphaFoldDB" id="A0A8E0VNH8"/>
<name>A0A8E0VNH8_9TREM</name>
<dbReference type="GO" id="GO:0016874">
    <property type="term" value="F:ligase activity"/>
    <property type="evidence" value="ECO:0007669"/>
    <property type="project" value="UniProtKB-KW"/>
</dbReference>
<feature type="non-terminal residue" evidence="4">
    <location>
        <position position="1213"/>
    </location>
</feature>
<feature type="domain" description="AMP-dependent synthetase/ligase" evidence="3">
    <location>
        <begin position="118"/>
        <end position="507"/>
    </location>
</feature>
<organism evidence="4 5">
    <name type="scientific">Fasciolopsis buskii</name>
    <dbReference type="NCBI Taxonomy" id="27845"/>
    <lineage>
        <taxon>Eukaryota</taxon>
        <taxon>Metazoa</taxon>
        <taxon>Spiralia</taxon>
        <taxon>Lophotrochozoa</taxon>
        <taxon>Platyhelminthes</taxon>
        <taxon>Trematoda</taxon>
        <taxon>Digenea</taxon>
        <taxon>Plagiorchiida</taxon>
        <taxon>Echinostomata</taxon>
        <taxon>Echinostomatoidea</taxon>
        <taxon>Fasciolidae</taxon>
        <taxon>Fasciolopsis</taxon>
    </lineage>
</organism>
<sequence length="1213" mass="135504">QLNSGKLDKYKSYPLYKVFENLLANSSPNERDHPAIWHVPDPIQLFQLPSGVIGSRTPNRDSSRAIRSISFCDLNTLVNRVAVTLSAEIRQSTFWGSTERIDRSECDGGRTSLLQSNTILALFMPPGIDRTVAQLACMKLHLACLPLDRQLSVGRILQILEIIPSVMVIVARDYHESLFNETAVLGDQTHNVREQGEAFFARKVESLRDAFRKIPTVVWEDLISRSQKRLVYSNGTSKSKNEQTSSPGSEFGISRTVCLFPDAINPVVIVLFTSGSSTSGQKMVRLRQTQLYNRLFWQWSTNVEWDSEKQWIYRPFQPRVRTNEASLASTACVFVDAFTEMFSALFNGIPIIVPGGFEFASEACVSDVHILAKLVEVFRITRITTVPVQLSIWMNQFRLIPTIERAREFRTLRTVVVSGDILLPKLAHEFFQLFTENPIRLLNFYGTTELAGDITAAVFHGERDVFEATRHVDATDQAESLLEGAPFVAVGKPITNTTIYIVRRRATDNGDGDSGQRHNSGSLTMVVSENTDPTHIPNLSIIGDGDRNLIDWEAEGYGVCEKGCVGEIAVTGLPAFENSPKLIDLASDDGGNASNKDQELNGNCCEQSHSPSINFPGDLGFICPKDGLVYICGRSDELVKINAVGFLAGDVDRLIDQLKQSCAQTPHQMSATELKLPRIRQTVTLPIRHPVSKIKRLVCFYTSEEPQLLPSSKTIATFGISRDPAQAIDLSLIEIDCENGKPDLQGPSPAELSAVIANYLPVYIRPIFVHINHIPVMSTSGKIDKQRLRAFYENSITRAQISTRMDCNSHYLISPTETCADQLGRAHLSNSTELAIDKDSEISLRQTELARMVLASVLGLDNLNVSGKQVRPRDDEDFYILGGSSLLAVLALESLRQVGFKVYLETFYHTGNIGRILRSLRLQTENRCTGISKAQQLLGDLCSTKDKKPFSDPEKSVLFRKQLDKDETILIREWEDHESLNTTSQNNHTFGEIVDLLVDAFYRSDLVARTFSLSAEDLKLAASTYLGVRRHGLGLVLTASLEGGSPSSGWWAAEDMDNRTKLVGAIISVPMQYVPELPTNHKLHVLQRYFEFCSEIHSPEMDASKTLSVIMAGIVPPIPDSEKEEARSAHAKWKRVSLEILAQMETELLKIAQEQNYTHVETLNTCETTKEICLELGYTILKTTSMRTFMENENMAPDSKFHDFHCYHMVKLI</sequence>
<evidence type="ECO:0000313" key="4">
    <source>
        <dbReference type="EMBL" id="KAA0198642.1"/>
    </source>
</evidence>
<dbReference type="PANTHER" id="PTHR44845">
    <property type="entry name" value="CARRIER DOMAIN-CONTAINING PROTEIN"/>
    <property type="match status" value="1"/>
</dbReference>
<accession>A0A8E0VNH8</accession>
<evidence type="ECO:0000313" key="5">
    <source>
        <dbReference type="Proteomes" id="UP000728185"/>
    </source>
</evidence>
<protein>
    <submittedName>
        <fullName evidence="4">AMP dependent ligase</fullName>
    </submittedName>
</protein>
<comment type="caution">
    <text evidence="4">The sequence shown here is derived from an EMBL/GenBank/DDBJ whole genome shotgun (WGS) entry which is preliminary data.</text>
</comment>
<dbReference type="OrthoDB" id="416786at2759"/>
<dbReference type="InterPro" id="IPR000873">
    <property type="entry name" value="AMP-dep_synth/lig_dom"/>
</dbReference>
<keyword evidence="2" id="KW-0597">Phosphoprotein</keyword>
<dbReference type="PANTHER" id="PTHR44845:SF6">
    <property type="entry name" value="BETA-ALANINE-ACTIVATING ENZYME"/>
    <property type="match status" value="1"/>
</dbReference>
<proteinExistence type="predicted"/>